<evidence type="ECO:0000313" key="2">
    <source>
        <dbReference type="EMBL" id="PSN08277.1"/>
    </source>
</evidence>
<keyword evidence="1" id="KW-0732">Signal</keyword>
<evidence type="ECO:0000313" key="3">
    <source>
        <dbReference type="Proteomes" id="UP000240212"/>
    </source>
</evidence>
<sequence length="81" mass="8613">MNKTLLLLLAFACPAAFAADTGTDTIKAQSQAMIRQAGHTCDTVQGVYPAAFGGSVTVVCDDDRRYVIKNKSGNFVVEEAE</sequence>
<evidence type="ECO:0000256" key="1">
    <source>
        <dbReference type="SAM" id="SignalP"/>
    </source>
</evidence>
<name>A0A2P8VL50_9ENTR</name>
<protein>
    <recommendedName>
        <fullName evidence="4">DUF1161 domain-containing protein</fullName>
    </recommendedName>
</protein>
<reference evidence="2 3" key="1">
    <citation type="submission" date="2018-03" db="EMBL/GenBank/DDBJ databases">
        <title>Draft genome sequence of the first documented clinical Siccibacter turicensis isolate in Austria.</title>
        <authorList>
            <person name="Lepuschitz S."/>
            <person name="Pekard-Amenitsch S."/>
            <person name="Haunold R."/>
            <person name="Schill S."/>
            <person name="Mach R."/>
            <person name="Allerberger F."/>
            <person name="Ruppitsch W."/>
            <person name="Forsythe S.J."/>
        </authorList>
    </citation>
    <scope>NUCLEOTIDE SEQUENCE [LARGE SCALE GENOMIC DNA]</scope>
    <source>
        <strain evidence="2 3">6100069499-17</strain>
    </source>
</reference>
<dbReference type="RefSeq" id="WP_106876942.1">
    <property type="nucleotide sequence ID" value="NZ_JAXCWX010000007.1"/>
</dbReference>
<dbReference type="EMBL" id="PYEP01000003">
    <property type="protein sequence ID" value="PSN08277.1"/>
    <property type="molecule type" value="Genomic_DNA"/>
</dbReference>
<organism evidence="2 3">
    <name type="scientific">Siccibacter turicensis</name>
    <dbReference type="NCBI Taxonomy" id="357233"/>
    <lineage>
        <taxon>Bacteria</taxon>
        <taxon>Pseudomonadati</taxon>
        <taxon>Pseudomonadota</taxon>
        <taxon>Gammaproteobacteria</taxon>
        <taxon>Enterobacterales</taxon>
        <taxon>Enterobacteriaceae</taxon>
        <taxon>Siccibacter</taxon>
    </lineage>
</organism>
<dbReference type="Proteomes" id="UP000240212">
    <property type="component" value="Unassembled WGS sequence"/>
</dbReference>
<comment type="caution">
    <text evidence="2">The sequence shown here is derived from an EMBL/GenBank/DDBJ whole genome shotgun (WGS) entry which is preliminary data.</text>
</comment>
<dbReference type="AlphaFoldDB" id="A0A2P8VL50"/>
<dbReference type="OrthoDB" id="6626203at2"/>
<feature type="signal peptide" evidence="1">
    <location>
        <begin position="1"/>
        <end position="18"/>
    </location>
</feature>
<proteinExistence type="predicted"/>
<evidence type="ECO:0008006" key="4">
    <source>
        <dbReference type="Google" id="ProtNLM"/>
    </source>
</evidence>
<feature type="chain" id="PRO_5015123261" description="DUF1161 domain-containing protein" evidence="1">
    <location>
        <begin position="19"/>
        <end position="81"/>
    </location>
</feature>
<keyword evidence="3" id="KW-1185">Reference proteome</keyword>
<accession>A0A2P8VL50</accession>
<gene>
    <name evidence="2" type="ORF">C7G83_08890</name>
</gene>